<keyword evidence="9" id="KW-1185">Reference proteome</keyword>
<dbReference type="Proteomes" id="UP000319627">
    <property type="component" value="Unassembled WGS sequence"/>
</dbReference>
<organism evidence="8 9">
    <name type="scientific">Azomonas agilis</name>
    <dbReference type="NCBI Taxonomy" id="116849"/>
    <lineage>
        <taxon>Bacteria</taxon>
        <taxon>Pseudomonadati</taxon>
        <taxon>Pseudomonadota</taxon>
        <taxon>Gammaproteobacteria</taxon>
        <taxon>Pseudomonadales</taxon>
        <taxon>Pseudomonadaceae</taxon>
        <taxon>Azomonas</taxon>
    </lineage>
</organism>
<dbReference type="InterPro" id="IPR010992">
    <property type="entry name" value="IHF-like_DNA-bd_dom_sf"/>
</dbReference>
<dbReference type="PROSITE" id="PS00045">
    <property type="entry name" value="HISTONE_LIKE"/>
    <property type="match status" value="1"/>
</dbReference>
<evidence type="ECO:0000256" key="6">
    <source>
        <dbReference type="RuleBase" id="RU003939"/>
    </source>
</evidence>
<comment type="subunit">
    <text evidence="3">Heterodimer of an alpha and a beta chain.</text>
</comment>
<dbReference type="EMBL" id="VLKG01000005">
    <property type="protein sequence ID" value="TWH71482.1"/>
    <property type="molecule type" value="Genomic_DNA"/>
</dbReference>
<keyword evidence="5 8" id="KW-0238">DNA-binding</keyword>
<evidence type="ECO:0000313" key="8">
    <source>
        <dbReference type="EMBL" id="TWH71482.1"/>
    </source>
</evidence>
<feature type="compositionally biased region" description="Polar residues" evidence="7">
    <location>
        <begin position="98"/>
        <end position="111"/>
    </location>
</feature>
<evidence type="ECO:0000256" key="5">
    <source>
        <dbReference type="ARBA" id="ARBA00023125"/>
    </source>
</evidence>
<proteinExistence type="inferred from homology"/>
<gene>
    <name evidence="8" type="ORF">LX59_01770</name>
</gene>
<dbReference type="PANTHER" id="PTHR33175:SF3">
    <property type="entry name" value="DNA-BINDING PROTEIN HU-BETA"/>
    <property type="match status" value="1"/>
</dbReference>
<dbReference type="Gene3D" id="4.10.520.10">
    <property type="entry name" value="IHF-like DNA-binding proteins"/>
    <property type="match status" value="1"/>
</dbReference>
<accession>A0A562IKT2</accession>
<protein>
    <submittedName>
        <fullName evidence="8">DNA-binding protein HU-alpha</fullName>
    </submittedName>
</protein>
<feature type="region of interest" description="Disordered" evidence="7">
    <location>
        <begin position="95"/>
        <end position="127"/>
    </location>
</feature>
<dbReference type="PANTHER" id="PTHR33175">
    <property type="entry name" value="DNA-BINDING PROTEIN HU"/>
    <property type="match status" value="1"/>
</dbReference>
<dbReference type="InterPro" id="IPR000119">
    <property type="entry name" value="Hist_DNA-bd"/>
</dbReference>
<dbReference type="CDD" id="cd13831">
    <property type="entry name" value="HU"/>
    <property type="match status" value="1"/>
</dbReference>
<dbReference type="GO" id="GO:0003677">
    <property type="term" value="F:DNA binding"/>
    <property type="evidence" value="ECO:0007669"/>
    <property type="project" value="UniProtKB-KW"/>
</dbReference>
<keyword evidence="4" id="KW-0226">DNA condensation</keyword>
<dbReference type="AlphaFoldDB" id="A0A562IKT2"/>
<sequence length="127" mass="13417">MRKSDLVNAIAVKADLNKEQAQHVLDSILEQIADAMERRDTVNLVGFGSFVARHRGARAGKNPQTGEAITIGASNTVAFRPGKGLREAVLPLSEAASAPTQAVQATSTPRTSSRKKASFAHQSSAHA</sequence>
<evidence type="ECO:0000313" key="9">
    <source>
        <dbReference type="Proteomes" id="UP000319627"/>
    </source>
</evidence>
<dbReference type="SUPFAM" id="SSF47729">
    <property type="entry name" value="IHF-like DNA-binding proteins"/>
    <property type="match status" value="1"/>
</dbReference>
<dbReference type="Pfam" id="PF00216">
    <property type="entry name" value="Bac_DNA_binding"/>
    <property type="match status" value="1"/>
</dbReference>
<dbReference type="GO" id="GO:0030527">
    <property type="term" value="F:structural constituent of chromatin"/>
    <property type="evidence" value="ECO:0007669"/>
    <property type="project" value="InterPro"/>
</dbReference>
<comment type="similarity">
    <text evidence="2 6">Belongs to the bacterial histone-like protein family.</text>
</comment>
<evidence type="ECO:0000256" key="7">
    <source>
        <dbReference type="SAM" id="MobiDB-lite"/>
    </source>
</evidence>
<dbReference type="InterPro" id="IPR020816">
    <property type="entry name" value="Histone-like_DNA-bd_CS"/>
</dbReference>
<evidence type="ECO:0000256" key="3">
    <source>
        <dbReference type="ARBA" id="ARBA00011870"/>
    </source>
</evidence>
<reference evidence="8 9" key="1">
    <citation type="submission" date="2019-07" db="EMBL/GenBank/DDBJ databases">
        <title>Genomic Encyclopedia of Type Strains, Phase I: the one thousand microbial genomes (KMG-I) project.</title>
        <authorList>
            <person name="Kyrpides N."/>
        </authorList>
    </citation>
    <scope>NUCLEOTIDE SEQUENCE [LARGE SCALE GENOMIC DNA]</scope>
    <source>
        <strain evidence="8 9">DSM 375</strain>
    </source>
</reference>
<evidence type="ECO:0000256" key="4">
    <source>
        <dbReference type="ARBA" id="ARBA00023067"/>
    </source>
</evidence>
<dbReference type="GO" id="GO:0005829">
    <property type="term" value="C:cytosol"/>
    <property type="evidence" value="ECO:0007669"/>
    <property type="project" value="TreeGrafter"/>
</dbReference>
<comment type="function">
    <text evidence="1">Histone-like DNA-binding protein which is capable of wrapping DNA to stabilize it, and thus to prevent its denaturation under extreme environmental conditions.</text>
</comment>
<evidence type="ECO:0000256" key="2">
    <source>
        <dbReference type="ARBA" id="ARBA00010529"/>
    </source>
</evidence>
<name>A0A562IKT2_9GAMM</name>
<dbReference type="SMART" id="SM00411">
    <property type="entry name" value="BHL"/>
    <property type="match status" value="1"/>
</dbReference>
<dbReference type="GO" id="GO:0030261">
    <property type="term" value="P:chromosome condensation"/>
    <property type="evidence" value="ECO:0007669"/>
    <property type="project" value="UniProtKB-KW"/>
</dbReference>
<dbReference type="PRINTS" id="PR01727">
    <property type="entry name" value="DNABINDINGHU"/>
</dbReference>
<comment type="caution">
    <text evidence="8">The sequence shown here is derived from an EMBL/GenBank/DDBJ whole genome shotgun (WGS) entry which is preliminary data.</text>
</comment>
<evidence type="ECO:0000256" key="1">
    <source>
        <dbReference type="ARBA" id="ARBA00003819"/>
    </source>
</evidence>
<dbReference type="OrthoDB" id="9799835at2"/>